<feature type="transmembrane region" description="Helical" evidence="6">
    <location>
        <begin position="492"/>
        <end position="516"/>
    </location>
</feature>
<accession>A0A834HA26</accession>
<feature type="domain" description="NFD4 C-terminal" evidence="8">
    <location>
        <begin position="360"/>
        <end position="574"/>
    </location>
</feature>
<feature type="transmembrane region" description="Helical" evidence="6">
    <location>
        <begin position="399"/>
        <end position="421"/>
    </location>
</feature>
<dbReference type="EMBL" id="WJXA01000003">
    <property type="protein sequence ID" value="KAF7149283.1"/>
    <property type="molecule type" value="Genomic_DNA"/>
</dbReference>
<evidence type="ECO:0000256" key="6">
    <source>
        <dbReference type="SAM" id="Phobius"/>
    </source>
</evidence>
<feature type="transmembrane region" description="Helical" evidence="6">
    <location>
        <begin position="353"/>
        <end position="379"/>
    </location>
</feature>
<protein>
    <recommendedName>
        <fullName evidence="11">Nodulin-like domain-containing protein</fullName>
    </recommendedName>
</protein>
<dbReference type="InterPro" id="IPR056555">
    <property type="entry name" value="NFD4_C"/>
</dbReference>
<dbReference type="Pfam" id="PF06813">
    <property type="entry name" value="Nodulin-like"/>
    <property type="match status" value="1"/>
</dbReference>
<keyword evidence="4 6" id="KW-0472">Membrane</keyword>
<name>A0A834HA26_RHOSS</name>
<dbReference type="CDD" id="cd17354">
    <property type="entry name" value="MFS_Mch1p_like"/>
    <property type="match status" value="1"/>
</dbReference>
<dbReference type="PANTHER" id="PTHR21576">
    <property type="entry name" value="UNCHARACTERIZED NODULIN-LIKE PROTEIN"/>
    <property type="match status" value="1"/>
</dbReference>
<feature type="transmembrane region" description="Helical" evidence="6">
    <location>
        <begin position="547"/>
        <end position="568"/>
    </location>
</feature>
<feature type="transmembrane region" description="Helical" evidence="6">
    <location>
        <begin position="458"/>
        <end position="480"/>
    </location>
</feature>
<evidence type="ECO:0000256" key="2">
    <source>
        <dbReference type="ARBA" id="ARBA00022692"/>
    </source>
</evidence>
<keyword evidence="10" id="KW-1185">Reference proteome</keyword>
<dbReference type="Pfam" id="PF23262">
    <property type="entry name" value="NFD4_C"/>
    <property type="match status" value="1"/>
</dbReference>
<evidence type="ECO:0000256" key="4">
    <source>
        <dbReference type="ARBA" id="ARBA00023136"/>
    </source>
</evidence>
<keyword evidence="2 6" id="KW-0812">Transmembrane</keyword>
<dbReference type="SUPFAM" id="SSF103473">
    <property type="entry name" value="MFS general substrate transporter"/>
    <property type="match status" value="1"/>
</dbReference>
<dbReference type="FunFam" id="1.20.1250.20:FF:000446">
    <property type="entry name" value="Nodulin family protein"/>
    <property type="match status" value="1"/>
</dbReference>
<dbReference type="Proteomes" id="UP000626092">
    <property type="component" value="Unassembled WGS sequence"/>
</dbReference>
<proteinExistence type="inferred from homology"/>
<comment type="caution">
    <text evidence="9">The sequence shown here is derived from an EMBL/GenBank/DDBJ whole genome shotgun (WGS) entry which is preliminary data.</text>
</comment>
<comment type="similarity">
    <text evidence="5">Belongs to the major facilitator superfamily. Phosphate:H(+) symporter (TC 2.A.1.9) family.</text>
</comment>
<feature type="transmembrane region" description="Helical" evidence="6">
    <location>
        <begin position="25"/>
        <end position="47"/>
    </location>
</feature>
<dbReference type="InterPro" id="IPR010658">
    <property type="entry name" value="Nodulin-like"/>
</dbReference>
<dbReference type="PANTHER" id="PTHR21576:SF84">
    <property type="entry name" value="FAMILY PROTEIN, PUTATIVE, EXPRESSED-RELATED"/>
    <property type="match status" value="1"/>
</dbReference>
<evidence type="ECO:0008006" key="11">
    <source>
        <dbReference type="Google" id="ProtNLM"/>
    </source>
</evidence>
<reference evidence="9" key="1">
    <citation type="submission" date="2019-11" db="EMBL/GenBank/DDBJ databases">
        <authorList>
            <person name="Liu Y."/>
            <person name="Hou J."/>
            <person name="Li T.-Q."/>
            <person name="Guan C.-H."/>
            <person name="Wu X."/>
            <person name="Wu H.-Z."/>
            <person name="Ling F."/>
            <person name="Zhang R."/>
            <person name="Shi X.-G."/>
            <person name="Ren J.-P."/>
            <person name="Chen E.-F."/>
            <person name="Sun J.-M."/>
        </authorList>
    </citation>
    <scope>NUCLEOTIDE SEQUENCE</scope>
    <source>
        <strain evidence="9">Adult_tree_wgs_1</strain>
        <tissue evidence="9">Leaves</tissue>
    </source>
</reference>
<dbReference type="Gene3D" id="1.20.1250.20">
    <property type="entry name" value="MFS general substrate transporter like domains"/>
    <property type="match status" value="1"/>
</dbReference>
<feature type="transmembrane region" description="Helical" evidence="6">
    <location>
        <begin position="433"/>
        <end position="452"/>
    </location>
</feature>
<dbReference type="AlphaFoldDB" id="A0A834HA26"/>
<dbReference type="InterPro" id="IPR036259">
    <property type="entry name" value="MFS_trans_sf"/>
</dbReference>
<evidence type="ECO:0000259" key="7">
    <source>
        <dbReference type="Pfam" id="PF06813"/>
    </source>
</evidence>
<keyword evidence="3 6" id="KW-1133">Transmembrane helix</keyword>
<evidence type="ECO:0000256" key="5">
    <source>
        <dbReference type="ARBA" id="ARBA00044504"/>
    </source>
</evidence>
<evidence type="ECO:0000259" key="8">
    <source>
        <dbReference type="Pfam" id="PF23262"/>
    </source>
</evidence>
<feature type="transmembrane region" description="Helical" evidence="6">
    <location>
        <begin position="250"/>
        <end position="269"/>
    </location>
</feature>
<sequence length="620" mass="67511">MAFSNDGGRWVNTNSLAVQVVMGRWFMVFASFLIMSAAGATYMFGLYSDEIKSSLGYDQTTLNLLSFFKDLGANVGVLSGLINEVTPPWVVLSLGAVLNFFGYFMIWLAVTKKISTPQVWQMCLYICIGANSQAFANTGALVTCVKNFPESRGVVLGLLKGFVGLSGAILTQLYHAIYDDDPKSLILLIAWLPAVISFAFLRTIRIMKVIRQPNELKVFYNFLYISLGLAGFLMIIIIVQNRENFTQAEYGISAAAVVILLFLPLGIVIKEESDIRRGKKLQAINGSASQLKIVTEKPNGDMAAEPYPSSSATDGATITEVVGAQALPTSQKQREADSCFKNMFRPPNRGDDYTILQALFSIDMLILFFTTFCGIGGTLTAIDNLGQIGTSLGYPKKSISTFISLVSIWNYLGRVFSGFASEIFLTKYKFPRPLFLTLILLFSCIGHLLIAFDIPNGLYIASIIIGFSFGAQWPLLFAIISEVFGLKYYSTLYNFGSVASPIGGYILNVRVTGFLYDREGRRQLVASGAVRKAGEDLDCNGVHCFQLAFIIITAVTVLGALVSVILVVRTRKFYRSDIYKKFRDEARAAEMEMALDGGGGGVVTVAGGAGGGTAGERKGG</sequence>
<dbReference type="OrthoDB" id="410267at2759"/>
<evidence type="ECO:0000313" key="10">
    <source>
        <dbReference type="Proteomes" id="UP000626092"/>
    </source>
</evidence>
<evidence type="ECO:0000313" key="9">
    <source>
        <dbReference type="EMBL" id="KAF7149283.1"/>
    </source>
</evidence>
<dbReference type="GO" id="GO:0016020">
    <property type="term" value="C:membrane"/>
    <property type="evidence" value="ECO:0007669"/>
    <property type="project" value="UniProtKB-SubCell"/>
</dbReference>
<feature type="transmembrane region" description="Helical" evidence="6">
    <location>
        <begin position="218"/>
        <end position="238"/>
    </location>
</feature>
<feature type="transmembrane region" description="Helical" evidence="6">
    <location>
        <begin position="184"/>
        <end position="206"/>
    </location>
</feature>
<organism evidence="9 10">
    <name type="scientific">Rhododendron simsii</name>
    <name type="common">Sims's rhododendron</name>
    <dbReference type="NCBI Taxonomy" id="118357"/>
    <lineage>
        <taxon>Eukaryota</taxon>
        <taxon>Viridiplantae</taxon>
        <taxon>Streptophyta</taxon>
        <taxon>Embryophyta</taxon>
        <taxon>Tracheophyta</taxon>
        <taxon>Spermatophyta</taxon>
        <taxon>Magnoliopsida</taxon>
        <taxon>eudicotyledons</taxon>
        <taxon>Gunneridae</taxon>
        <taxon>Pentapetalae</taxon>
        <taxon>asterids</taxon>
        <taxon>Ericales</taxon>
        <taxon>Ericaceae</taxon>
        <taxon>Ericoideae</taxon>
        <taxon>Rhodoreae</taxon>
        <taxon>Rhododendron</taxon>
    </lineage>
</organism>
<feature type="transmembrane region" description="Helical" evidence="6">
    <location>
        <begin position="89"/>
        <end position="110"/>
    </location>
</feature>
<feature type="domain" description="Nodulin-like" evidence="7">
    <location>
        <begin position="24"/>
        <end position="269"/>
    </location>
</feature>
<evidence type="ECO:0000256" key="1">
    <source>
        <dbReference type="ARBA" id="ARBA00004141"/>
    </source>
</evidence>
<evidence type="ECO:0000256" key="3">
    <source>
        <dbReference type="ARBA" id="ARBA00022989"/>
    </source>
</evidence>
<gene>
    <name evidence="9" type="ORF">RHSIM_Rhsim03G0114800</name>
</gene>
<comment type="subcellular location">
    <subcellularLocation>
        <location evidence="1">Membrane</location>
        <topology evidence="1">Multi-pass membrane protein</topology>
    </subcellularLocation>
</comment>
<feature type="transmembrane region" description="Helical" evidence="6">
    <location>
        <begin position="155"/>
        <end position="178"/>
    </location>
</feature>